<dbReference type="Proteomes" id="UP000751614">
    <property type="component" value="Unassembled WGS sequence"/>
</dbReference>
<name>A0ABY2WRB8_9FLAO</name>
<protein>
    <submittedName>
        <fullName evidence="2">Amidase</fullName>
    </submittedName>
</protein>
<evidence type="ECO:0000259" key="1">
    <source>
        <dbReference type="Pfam" id="PF01425"/>
    </source>
</evidence>
<gene>
    <name evidence="2" type="ORF">FGG15_05770</name>
</gene>
<evidence type="ECO:0000313" key="2">
    <source>
        <dbReference type="EMBL" id="TMU57054.1"/>
    </source>
</evidence>
<dbReference type="SUPFAM" id="SSF75304">
    <property type="entry name" value="Amidase signature (AS) enzymes"/>
    <property type="match status" value="1"/>
</dbReference>
<sequence length="491" mass="54462">MNNIQFHTATEITQLIKTGKISSETVVRHFLKQIKEHNPKINAISDLRDFDALIKEAKEKDKLRDKGKILGPLHGLPVTVKDSFQVLGLISSNGNPKLCNNVADEDAELVKRLKNAGAIVLGKTNMALYAMDWQSSNPCFGQTNNPYELNHVAGGSSGGSAAALASGFTALELGTDAGGSVRVPSHFCGVCGIRTTEMALSNNGNMATPGLPRLGRHIISNGPMARSVEDLILAMEVLWQPQTGHFINPPVPLKQFKYIGNKLRIAYSLTLDGITLDDEYKRLYQTFLNRVADCDHEMIQSKPRYSTNALVRLWGKIAGFDFGAAMKRIPFKRCIAYVFIKLRYKDSQWARGMGYGAASSPYQYARSLHLKDEVSQTFSNFFETYDIWITPVSATPAFTHQKPGVPLEVNGWQIPYTKAFIPFNFPSSIPGHPIVVIPIGLTKKGLPVGIQIHGPKWQDYKLLQIARELEKLTPGFQIPKMLDQNTYASRE</sequence>
<dbReference type="PIRSF" id="PIRSF001221">
    <property type="entry name" value="Amidase_fungi"/>
    <property type="match status" value="1"/>
</dbReference>
<dbReference type="InterPro" id="IPR052739">
    <property type="entry name" value="FAAH2"/>
</dbReference>
<organism evidence="2 3">
    <name type="scientific">Flagellimonas algicola</name>
    <dbReference type="NCBI Taxonomy" id="2583815"/>
    <lineage>
        <taxon>Bacteria</taxon>
        <taxon>Pseudomonadati</taxon>
        <taxon>Bacteroidota</taxon>
        <taxon>Flavobacteriia</taxon>
        <taxon>Flavobacteriales</taxon>
        <taxon>Flavobacteriaceae</taxon>
        <taxon>Flagellimonas</taxon>
    </lineage>
</organism>
<reference evidence="2 3" key="1">
    <citation type="submission" date="2019-05" db="EMBL/GenBank/DDBJ databases">
        <title>Flagellimonas sp. AsT0115, sp. nov., isolated from a marine red algae, Asparagopsis taxiformis.</title>
        <authorList>
            <person name="Kim J."/>
            <person name="Jeong S.E."/>
            <person name="Jeon C.O."/>
        </authorList>
    </citation>
    <scope>NUCLEOTIDE SEQUENCE [LARGE SCALE GENOMIC DNA]</scope>
    <source>
        <strain evidence="2 3">AsT0115</strain>
    </source>
</reference>
<dbReference type="EMBL" id="VCNI01000001">
    <property type="protein sequence ID" value="TMU57054.1"/>
    <property type="molecule type" value="Genomic_DNA"/>
</dbReference>
<evidence type="ECO:0000313" key="3">
    <source>
        <dbReference type="Proteomes" id="UP000751614"/>
    </source>
</evidence>
<dbReference type="PANTHER" id="PTHR43372:SF4">
    <property type="entry name" value="FATTY-ACID AMIDE HYDROLASE 2"/>
    <property type="match status" value="1"/>
</dbReference>
<dbReference type="Pfam" id="PF01425">
    <property type="entry name" value="Amidase"/>
    <property type="match status" value="1"/>
</dbReference>
<accession>A0ABY2WRB8</accession>
<comment type="caution">
    <text evidence="2">The sequence shown here is derived from an EMBL/GenBank/DDBJ whole genome shotgun (WGS) entry which is preliminary data.</text>
</comment>
<dbReference type="InterPro" id="IPR036928">
    <property type="entry name" value="AS_sf"/>
</dbReference>
<proteinExistence type="predicted"/>
<feature type="domain" description="Amidase" evidence="1">
    <location>
        <begin position="26"/>
        <end position="463"/>
    </location>
</feature>
<dbReference type="Gene3D" id="3.90.1300.10">
    <property type="entry name" value="Amidase signature (AS) domain"/>
    <property type="match status" value="1"/>
</dbReference>
<dbReference type="PANTHER" id="PTHR43372">
    <property type="entry name" value="FATTY-ACID AMIDE HYDROLASE"/>
    <property type="match status" value="1"/>
</dbReference>
<dbReference type="RefSeq" id="WP_138834131.1">
    <property type="nucleotide sequence ID" value="NZ_VCNI01000001.1"/>
</dbReference>
<dbReference type="InterPro" id="IPR023631">
    <property type="entry name" value="Amidase_dom"/>
</dbReference>
<keyword evidence="3" id="KW-1185">Reference proteome</keyword>